<dbReference type="RefSeq" id="XP_014146914.1">
    <property type="nucleotide sequence ID" value="XM_014291439.1"/>
</dbReference>
<feature type="compositionally biased region" description="Acidic residues" evidence="3">
    <location>
        <begin position="33"/>
        <end position="51"/>
    </location>
</feature>
<keyword evidence="1 2" id="KW-0103">Bromodomain</keyword>
<reference evidence="5 6" key="1">
    <citation type="submission" date="2011-02" db="EMBL/GenBank/DDBJ databases">
        <title>The Genome Sequence of Sphaeroforma arctica JP610.</title>
        <authorList>
            <consortium name="The Broad Institute Genome Sequencing Platform"/>
            <person name="Russ C."/>
            <person name="Cuomo C."/>
            <person name="Young S.K."/>
            <person name="Zeng Q."/>
            <person name="Gargeya S."/>
            <person name="Alvarado L."/>
            <person name="Berlin A."/>
            <person name="Chapman S.B."/>
            <person name="Chen Z."/>
            <person name="Freedman E."/>
            <person name="Gellesch M."/>
            <person name="Goldberg J."/>
            <person name="Griggs A."/>
            <person name="Gujja S."/>
            <person name="Heilman E."/>
            <person name="Heiman D."/>
            <person name="Howarth C."/>
            <person name="Mehta T."/>
            <person name="Neiman D."/>
            <person name="Pearson M."/>
            <person name="Roberts A."/>
            <person name="Saif S."/>
            <person name="Shea T."/>
            <person name="Shenoy N."/>
            <person name="Sisk P."/>
            <person name="Stolte C."/>
            <person name="Sykes S."/>
            <person name="White J."/>
            <person name="Yandava C."/>
            <person name="Burger G."/>
            <person name="Gray M.W."/>
            <person name="Holland P.W.H."/>
            <person name="King N."/>
            <person name="Lang F.B.F."/>
            <person name="Roger A.J."/>
            <person name="Ruiz-Trillo I."/>
            <person name="Haas B."/>
            <person name="Nusbaum C."/>
            <person name="Birren B."/>
        </authorList>
    </citation>
    <scope>NUCLEOTIDE SEQUENCE [LARGE SCALE GENOMIC DNA]</scope>
    <source>
        <strain evidence="5 6">JP610</strain>
    </source>
</reference>
<evidence type="ECO:0000256" key="3">
    <source>
        <dbReference type="SAM" id="MobiDB-lite"/>
    </source>
</evidence>
<dbReference type="Pfam" id="PF00439">
    <property type="entry name" value="Bromodomain"/>
    <property type="match status" value="1"/>
</dbReference>
<dbReference type="Proteomes" id="UP000054560">
    <property type="component" value="Unassembled WGS sequence"/>
</dbReference>
<evidence type="ECO:0000313" key="6">
    <source>
        <dbReference type="Proteomes" id="UP000054560"/>
    </source>
</evidence>
<evidence type="ECO:0000256" key="2">
    <source>
        <dbReference type="PROSITE-ProRule" id="PRU00035"/>
    </source>
</evidence>
<evidence type="ECO:0000259" key="4">
    <source>
        <dbReference type="PROSITE" id="PS50014"/>
    </source>
</evidence>
<dbReference type="GO" id="GO:0017025">
    <property type="term" value="F:TBP-class protein binding"/>
    <property type="evidence" value="ECO:0007669"/>
    <property type="project" value="InterPro"/>
</dbReference>
<dbReference type="SMART" id="SM00297">
    <property type="entry name" value="BROMO"/>
    <property type="match status" value="1"/>
</dbReference>
<dbReference type="PANTHER" id="PTHR13900:SF0">
    <property type="entry name" value="TRANSCRIPTION INITIATION FACTOR TFIID SUBUNIT 1"/>
    <property type="match status" value="1"/>
</dbReference>
<keyword evidence="6" id="KW-1185">Reference proteome</keyword>
<evidence type="ECO:0000313" key="5">
    <source>
        <dbReference type="EMBL" id="KNC73012.1"/>
    </source>
</evidence>
<gene>
    <name evidence="5" type="ORF">SARC_14424</name>
</gene>
<dbReference type="GeneID" id="25914928"/>
<dbReference type="EMBL" id="KQ246209">
    <property type="protein sequence ID" value="KNC73012.1"/>
    <property type="molecule type" value="Genomic_DNA"/>
</dbReference>
<dbReference type="PRINTS" id="PR00503">
    <property type="entry name" value="BROMODOMAIN"/>
</dbReference>
<protein>
    <recommendedName>
        <fullName evidence="4">Bromo domain-containing protein</fullName>
    </recommendedName>
</protein>
<dbReference type="AlphaFoldDB" id="A0A0L0F8H3"/>
<dbReference type="GO" id="GO:0005669">
    <property type="term" value="C:transcription factor TFIID complex"/>
    <property type="evidence" value="ECO:0007669"/>
    <property type="project" value="InterPro"/>
</dbReference>
<dbReference type="OrthoDB" id="21449at2759"/>
<feature type="domain" description="Bromo" evidence="4">
    <location>
        <begin position="82"/>
        <end position="152"/>
    </location>
</feature>
<dbReference type="PROSITE" id="PS00633">
    <property type="entry name" value="BROMODOMAIN_1"/>
    <property type="match status" value="1"/>
</dbReference>
<dbReference type="SUPFAM" id="SSF47370">
    <property type="entry name" value="Bromodomain"/>
    <property type="match status" value="1"/>
</dbReference>
<dbReference type="InterPro" id="IPR018359">
    <property type="entry name" value="Bromodomain_CS"/>
</dbReference>
<organism evidence="5 6">
    <name type="scientific">Sphaeroforma arctica JP610</name>
    <dbReference type="NCBI Taxonomy" id="667725"/>
    <lineage>
        <taxon>Eukaryota</taxon>
        <taxon>Ichthyosporea</taxon>
        <taxon>Ichthyophonida</taxon>
        <taxon>Sphaeroforma</taxon>
    </lineage>
</organism>
<dbReference type="InterPro" id="IPR040240">
    <property type="entry name" value="TAF1"/>
</dbReference>
<sequence>VEGNRLSISKAAVDSSNKSRKLVVRLNTKNVTDDDDFQDLECDESDDEDAYSEAPRFKVSRRRTTPLVEISKKLEEATELMKEVQNSEDFHFKVDKRHVPDYFTKIKNPMDLETMRIKARGQHYQSRAQFFEDLTLMIDNCITYNGPHHHLVNVAREMQIIAESFLHGSDVESELGEAERTLNPVADGTGRHHIPYPGDA</sequence>
<feature type="non-terminal residue" evidence="5">
    <location>
        <position position="1"/>
    </location>
</feature>
<dbReference type="PANTHER" id="PTHR13900">
    <property type="entry name" value="TRANSCRIPTION INITIATION FACTOR TFIID"/>
    <property type="match status" value="1"/>
</dbReference>
<dbReference type="InterPro" id="IPR036427">
    <property type="entry name" value="Bromodomain-like_sf"/>
</dbReference>
<dbReference type="eggNOG" id="KOG0008">
    <property type="taxonomic scope" value="Eukaryota"/>
</dbReference>
<name>A0A0L0F8H3_9EUKA</name>
<dbReference type="InterPro" id="IPR001487">
    <property type="entry name" value="Bromodomain"/>
</dbReference>
<accession>A0A0L0F8H3</accession>
<dbReference type="GO" id="GO:0016251">
    <property type="term" value="F:RNA polymerase II general transcription initiation factor activity"/>
    <property type="evidence" value="ECO:0007669"/>
    <property type="project" value="InterPro"/>
</dbReference>
<dbReference type="GO" id="GO:0004402">
    <property type="term" value="F:histone acetyltransferase activity"/>
    <property type="evidence" value="ECO:0007669"/>
    <property type="project" value="InterPro"/>
</dbReference>
<dbReference type="PROSITE" id="PS50014">
    <property type="entry name" value="BROMODOMAIN_2"/>
    <property type="match status" value="1"/>
</dbReference>
<evidence type="ECO:0000256" key="1">
    <source>
        <dbReference type="ARBA" id="ARBA00023117"/>
    </source>
</evidence>
<proteinExistence type="predicted"/>
<feature type="region of interest" description="Disordered" evidence="3">
    <location>
        <begin position="33"/>
        <end position="54"/>
    </location>
</feature>
<dbReference type="STRING" id="667725.A0A0L0F8H3"/>
<dbReference type="Gene3D" id="1.20.920.10">
    <property type="entry name" value="Bromodomain-like"/>
    <property type="match status" value="1"/>
</dbReference>
<dbReference type="GO" id="GO:0051123">
    <property type="term" value="P:RNA polymerase II preinitiation complex assembly"/>
    <property type="evidence" value="ECO:0007669"/>
    <property type="project" value="TreeGrafter"/>
</dbReference>